<evidence type="ECO:0000313" key="1">
    <source>
        <dbReference type="EMBL" id="MFD1609215.1"/>
    </source>
</evidence>
<evidence type="ECO:0000313" key="2">
    <source>
        <dbReference type="Proteomes" id="UP001597221"/>
    </source>
</evidence>
<proteinExistence type="predicted"/>
<comment type="caution">
    <text evidence="1">The sequence shown here is derived from an EMBL/GenBank/DDBJ whole genome shotgun (WGS) entry which is preliminary data.</text>
</comment>
<dbReference type="PROSITE" id="PS51257">
    <property type="entry name" value="PROKAR_LIPOPROTEIN"/>
    <property type="match status" value="1"/>
</dbReference>
<gene>
    <name evidence="1" type="ORF">ACFSBH_16480</name>
</gene>
<dbReference type="RefSeq" id="WP_251515411.1">
    <property type="nucleotide sequence ID" value="NZ_JAMBON010000024.1"/>
</dbReference>
<sequence length="152" mass="17194">MIEERNVNESGIRMLLRRLAVGFTTFFLLFLVGCQQGSDDDTNSDSIVEYEYLSLDEEYSDEVNDWLKNAKDDNEAGLYHLSSDDGSEYVYGKGYNQAKVSYTYEDVEGKINNTIKATLLEGESNDEVLISITHNTDVEEITIVVTDDVSDF</sequence>
<dbReference type="EMBL" id="JBHUDE010000151">
    <property type="protein sequence ID" value="MFD1609215.1"/>
    <property type="molecule type" value="Genomic_DNA"/>
</dbReference>
<protein>
    <submittedName>
        <fullName evidence="1">Uncharacterized protein</fullName>
    </submittedName>
</protein>
<keyword evidence="2" id="KW-1185">Reference proteome</keyword>
<name>A0ABW4HWN4_9BACI</name>
<organism evidence="1 2">
    <name type="scientific">Oceanobacillus luteolus</name>
    <dbReference type="NCBI Taxonomy" id="1274358"/>
    <lineage>
        <taxon>Bacteria</taxon>
        <taxon>Bacillati</taxon>
        <taxon>Bacillota</taxon>
        <taxon>Bacilli</taxon>
        <taxon>Bacillales</taxon>
        <taxon>Bacillaceae</taxon>
        <taxon>Oceanobacillus</taxon>
    </lineage>
</organism>
<reference evidence="2" key="1">
    <citation type="journal article" date="2019" name="Int. J. Syst. Evol. Microbiol.">
        <title>The Global Catalogue of Microorganisms (GCM) 10K type strain sequencing project: providing services to taxonomists for standard genome sequencing and annotation.</title>
        <authorList>
            <consortium name="The Broad Institute Genomics Platform"/>
            <consortium name="The Broad Institute Genome Sequencing Center for Infectious Disease"/>
            <person name="Wu L."/>
            <person name="Ma J."/>
        </authorList>
    </citation>
    <scope>NUCLEOTIDE SEQUENCE [LARGE SCALE GENOMIC DNA]</scope>
    <source>
        <strain evidence="2">CGMCC 1.12376</strain>
    </source>
</reference>
<dbReference type="Proteomes" id="UP001597221">
    <property type="component" value="Unassembled WGS sequence"/>
</dbReference>
<accession>A0ABW4HWN4</accession>